<dbReference type="PROSITE" id="PS50057">
    <property type="entry name" value="FERM_3"/>
    <property type="match status" value="1"/>
</dbReference>
<dbReference type="InterPro" id="IPR035963">
    <property type="entry name" value="FERM_2"/>
</dbReference>
<dbReference type="OrthoDB" id="10261271at2759"/>
<dbReference type="VEuPathDB" id="AmoebaDB:NfTy_013230"/>
<gene>
    <name evidence="3" type="ORF">FDP41_010582</name>
</gene>
<dbReference type="InterPro" id="IPR000299">
    <property type="entry name" value="FERM_domain"/>
</dbReference>
<proteinExistence type="predicted"/>
<dbReference type="Proteomes" id="UP000444721">
    <property type="component" value="Unassembled WGS sequence"/>
</dbReference>
<evidence type="ECO:0000313" key="4">
    <source>
        <dbReference type="Proteomes" id="UP000444721"/>
    </source>
</evidence>
<dbReference type="SUPFAM" id="SSF47031">
    <property type="entry name" value="Second domain of FERM"/>
    <property type="match status" value="1"/>
</dbReference>
<keyword evidence="4" id="KW-1185">Reference proteome</keyword>
<dbReference type="EMBL" id="VFQX01000006">
    <property type="protein sequence ID" value="KAF0983517.1"/>
    <property type="molecule type" value="Genomic_DNA"/>
</dbReference>
<dbReference type="GeneID" id="68117797"/>
<feature type="region of interest" description="Disordered" evidence="1">
    <location>
        <begin position="13"/>
        <end position="40"/>
    </location>
</feature>
<sequence length="899" mass="101366">MPPLDFIRKAVVKNNNNNSPPSSSLLESPTSRPSSPTSPLIKIKHKSTLAIQFKYEKQYTSLQQQSSISHHSTQLICFPSDTLQNFVREKVLPLLGLEASTSHHMENSDPLAAFKEKYAMFVVRGGETNQYSMTQMGAHSTSCSRGDWIFNYGLCFNDLKLKGSCTIECVFLKKKTQVQFDIDQQFVKTVEILELKTVNEITQEIANSFMIKREFMDDFSLKDEKTNQWLKPSLTLREQSLILDDKCKLRLAKKYNFTIGLLLEKKMDLKLNTLTLSLSYNESKERVMNGKLSYNIEDRPQRNDLSKLVALSIIAENRDTKPYLECDDVSKFEPFVPPYVYSEIQSNSKIKPKMKKKFVTRLQRHKHLNAIDAQCEYVNLCSQHPFFRFNLYHVQSSQVTTTNESENDLCPTSMKENILGIDDHSLSLIHPKDKCVIFSTSLSNIVTFSTANGEILNVVLKQPEPIFDSTLVIKSTEAIEIETILTGAIDYFTRKIFLSQQAVASQQDDSETIGDSSSSKKSSTFSLPTHIPTTDIDLLLSDKNIVSQALIGLEEYNKQIYSKTGPVQQILKEMEDSQSQCRRRVISNYIQMLEREAKRNNEELSEIFKKPMEYLELVENGKSQRQLLEDSYIKLLEIETERKIRELEVKLLENVSKGIQQSFSVRFMGDSSATSSLTELGHLKNQIYPKQILDTKREMEFAFRELDLLESVEQKQASLSNLKQLFETQIQNMLNYEKFLNDKFQKMREVMSTMSSTTGQHAGGVLLSSSPSSSSTSSSFRSKNVNERQTQSNSSSPRSVGISTCSQGGRIADAKSSTNGSGSSIVSGSSNNIKATSSPIVTPSVSVNDLKSRFNSPMTSSSPTSTPSDPTSVSTSATPAVRTNRTSTVLEVIRSFEKK</sequence>
<accession>A0A6A5C296</accession>
<dbReference type="VEuPathDB" id="AmoebaDB:NF0117940"/>
<dbReference type="AlphaFoldDB" id="A0A6A5C296"/>
<feature type="region of interest" description="Disordered" evidence="1">
    <location>
        <begin position="753"/>
        <end position="887"/>
    </location>
</feature>
<feature type="compositionally biased region" description="Low complexity" evidence="1">
    <location>
        <begin position="816"/>
        <end position="847"/>
    </location>
</feature>
<organism evidence="3 4">
    <name type="scientific">Naegleria fowleri</name>
    <name type="common">Brain eating amoeba</name>
    <dbReference type="NCBI Taxonomy" id="5763"/>
    <lineage>
        <taxon>Eukaryota</taxon>
        <taxon>Discoba</taxon>
        <taxon>Heterolobosea</taxon>
        <taxon>Tetramitia</taxon>
        <taxon>Eutetramitia</taxon>
        <taxon>Vahlkampfiidae</taxon>
        <taxon>Naegleria</taxon>
    </lineage>
</organism>
<feature type="compositionally biased region" description="Low complexity" evidence="1">
    <location>
        <begin position="768"/>
        <end position="782"/>
    </location>
</feature>
<dbReference type="VEuPathDB" id="AmoebaDB:FDP41_010582"/>
<reference evidence="3 4" key="1">
    <citation type="journal article" date="2019" name="Sci. Rep.">
        <title>Nanopore sequencing improves the draft genome of the human pathogenic amoeba Naegleria fowleri.</title>
        <authorList>
            <person name="Liechti N."/>
            <person name="Schurch N."/>
            <person name="Bruggmann R."/>
            <person name="Wittwer M."/>
        </authorList>
    </citation>
    <scope>NUCLEOTIDE SEQUENCE [LARGE SCALE GENOMIC DNA]</scope>
    <source>
        <strain evidence="3 4">ATCC 30894</strain>
    </source>
</reference>
<feature type="compositionally biased region" description="Low complexity" evidence="1">
    <location>
        <begin position="856"/>
        <end position="879"/>
    </location>
</feature>
<protein>
    <recommendedName>
        <fullName evidence="2">FERM domain-containing protein</fullName>
    </recommendedName>
</protein>
<evidence type="ECO:0000259" key="2">
    <source>
        <dbReference type="PROSITE" id="PS50057"/>
    </source>
</evidence>
<comment type="caution">
    <text evidence="3">The sequence shown here is derived from an EMBL/GenBank/DDBJ whole genome shotgun (WGS) entry which is preliminary data.</text>
</comment>
<evidence type="ECO:0000256" key="1">
    <source>
        <dbReference type="SAM" id="MobiDB-lite"/>
    </source>
</evidence>
<feature type="compositionally biased region" description="Low complexity" evidence="1">
    <location>
        <begin position="14"/>
        <end position="40"/>
    </location>
</feature>
<name>A0A6A5C296_NAEFO</name>
<feature type="domain" description="FERM" evidence="2">
    <location>
        <begin position="174"/>
        <end position="496"/>
    </location>
</feature>
<dbReference type="OMA" id="DWIFNYG"/>
<evidence type="ECO:0000313" key="3">
    <source>
        <dbReference type="EMBL" id="KAF0983517.1"/>
    </source>
</evidence>
<dbReference type="RefSeq" id="XP_044568230.1">
    <property type="nucleotide sequence ID" value="XM_044700896.1"/>
</dbReference>
<feature type="compositionally biased region" description="Polar residues" evidence="1">
    <location>
        <begin position="787"/>
        <end position="807"/>
    </location>
</feature>